<dbReference type="PROSITE" id="PS51186">
    <property type="entry name" value="GNAT"/>
    <property type="match status" value="1"/>
</dbReference>
<evidence type="ECO:0000259" key="3">
    <source>
        <dbReference type="PROSITE" id="PS51186"/>
    </source>
</evidence>
<dbReference type="EMBL" id="JAXOFX010000010">
    <property type="protein sequence ID" value="MDZ5473062.1"/>
    <property type="molecule type" value="Genomic_DNA"/>
</dbReference>
<dbReference type="CDD" id="cd04301">
    <property type="entry name" value="NAT_SF"/>
    <property type="match status" value="1"/>
</dbReference>
<proteinExistence type="predicted"/>
<sequence>MNIRLATIEDYAYVNEIVKEGHDEHAEALPHIFQKVVPVMPISYFKELLDEKDCDILIAVEEGEIVGFAVMELKQSPPFDSMTPRIYAYMSDFGVKSNSQRKGIGTKLFQACVDWSKDKGATSLDLNVWEFNNRAISFYESFGLETVSRKMSLTI</sequence>
<dbReference type="Proteomes" id="UP001290455">
    <property type="component" value="Unassembled WGS sequence"/>
</dbReference>
<dbReference type="InterPro" id="IPR000182">
    <property type="entry name" value="GNAT_dom"/>
</dbReference>
<dbReference type="PANTHER" id="PTHR42919">
    <property type="entry name" value="N-ALPHA-ACETYLTRANSFERASE"/>
    <property type="match status" value="1"/>
</dbReference>
<dbReference type="SUPFAM" id="SSF55729">
    <property type="entry name" value="Acyl-CoA N-acyltransferases (Nat)"/>
    <property type="match status" value="1"/>
</dbReference>
<reference evidence="4 5" key="1">
    <citation type="submission" date="2023-11" db="EMBL/GenBank/DDBJ databases">
        <title>Bacillus jintuensis, isolated from a mudflat on the Beibu Gulf coast.</title>
        <authorList>
            <person name="Li M."/>
        </authorList>
    </citation>
    <scope>NUCLEOTIDE SEQUENCE [LARGE SCALE GENOMIC DNA]</scope>
    <source>
        <strain evidence="4 5">31A1R</strain>
    </source>
</reference>
<comment type="caution">
    <text evidence="4">The sequence shown here is derived from an EMBL/GenBank/DDBJ whole genome shotgun (WGS) entry which is preliminary data.</text>
</comment>
<dbReference type="Gene3D" id="3.40.630.30">
    <property type="match status" value="1"/>
</dbReference>
<dbReference type="InterPro" id="IPR051556">
    <property type="entry name" value="N-term/lysine_N-AcTrnsfr"/>
</dbReference>
<evidence type="ECO:0000256" key="1">
    <source>
        <dbReference type="ARBA" id="ARBA00022679"/>
    </source>
</evidence>
<evidence type="ECO:0000256" key="2">
    <source>
        <dbReference type="ARBA" id="ARBA00023315"/>
    </source>
</evidence>
<accession>A0ABU5J136</accession>
<evidence type="ECO:0000313" key="5">
    <source>
        <dbReference type="Proteomes" id="UP001290455"/>
    </source>
</evidence>
<dbReference type="RefSeq" id="WP_322447362.1">
    <property type="nucleotide sequence ID" value="NZ_JAXOFX010000010.1"/>
</dbReference>
<keyword evidence="2" id="KW-0012">Acyltransferase</keyword>
<dbReference type="PANTHER" id="PTHR42919:SF8">
    <property type="entry name" value="N-ALPHA-ACETYLTRANSFERASE 50"/>
    <property type="match status" value="1"/>
</dbReference>
<name>A0ABU5J136_9BACI</name>
<gene>
    <name evidence="4" type="ORF">SM124_15190</name>
</gene>
<organism evidence="4 5">
    <name type="scientific">Robertmurraya mangrovi</name>
    <dbReference type="NCBI Taxonomy" id="3098077"/>
    <lineage>
        <taxon>Bacteria</taxon>
        <taxon>Bacillati</taxon>
        <taxon>Bacillota</taxon>
        <taxon>Bacilli</taxon>
        <taxon>Bacillales</taxon>
        <taxon>Bacillaceae</taxon>
        <taxon>Robertmurraya</taxon>
    </lineage>
</organism>
<protein>
    <submittedName>
        <fullName evidence="4">GNAT family N-acetyltransferase</fullName>
    </submittedName>
</protein>
<dbReference type="Pfam" id="PF00583">
    <property type="entry name" value="Acetyltransf_1"/>
    <property type="match status" value="1"/>
</dbReference>
<feature type="domain" description="N-acetyltransferase" evidence="3">
    <location>
        <begin position="1"/>
        <end position="155"/>
    </location>
</feature>
<dbReference type="InterPro" id="IPR016181">
    <property type="entry name" value="Acyl_CoA_acyltransferase"/>
</dbReference>
<keyword evidence="1" id="KW-0808">Transferase</keyword>
<evidence type="ECO:0000313" key="4">
    <source>
        <dbReference type="EMBL" id="MDZ5473062.1"/>
    </source>
</evidence>
<keyword evidence="5" id="KW-1185">Reference proteome</keyword>